<proteinExistence type="predicted"/>
<keyword evidence="2" id="KW-1185">Reference proteome</keyword>
<dbReference type="EMBL" id="FNTX01000002">
    <property type="protein sequence ID" value="SEE65219.1"/>
    <property type="molecule type" value="Genomic_DNA"/>
</dbReference>
<dbReference type="AlphaFoldDB" id="A0A1H5KK69"/>
<name>A0A1H5KK69_9MICO</name>
<reference evidence="2" key="1">
    <citation type="submission" date="2016-10" db="EMBL/GenBank/DDBJ databases">
        <authorList>
            <person name="Varghese N."/>
            <person name="Submissions S."/>
        </authorList>
    </citation>
    <scope>NUCLEOTIDE SEQUENCE [LARGE SCALE GENOMIC DNA]</scope>
    <source>
        <strain evidence="2">DSM 21368</strain>
    </source>
</reference>
<evidence type="ECO:0000313" key="2">
    <source>
        <dbReference type="Proteomes" id="UP000199220"/>
    </source>
</evidence>
<organism evidence="1 2">
    <name type="scientific">Ruania alba</name>
    <dbReference type="NCBI Taxonomy" id="648782"/>
    <lineage>
        <taxon>Bacteria</taxon>
        <taxon>Bacillati</taxon>
        <taxon>Actinomycetota</taxon>
        <taxon>Actinomycetes</taxon>
        <taxon>Micrococcales</taxon>
        <taxon>Ruaniaceae</taxon>
        <taxon>Ruania</taxon>
    </lineage>
</organism>
<sequence>MYPDRMALTTLKVPTELRDRIASEAQAQHVTIAGFLDQVIDEWEHRRRMESVGRAMRDNPPDADYWSEFAEFDAIGGGTDS</sequence>
<evidence type="ECO:0000313" key="1">
    <source>
        <dbReference type="EMBL" id="SEE65219.1"/>
    </source>
</evidence>
<dbReference type="Proteomes" id="UP000199220">
    <property type="component" value="Unassembled WGS sequence"/>
</dbReference>
<protein>
    <submittedName>
        <fullName evidence="1">Uncharacterized protein</fullName>
    </submittedName>
</protein>
<gene>
    <name evidence="1" type="ORF">SAMN04488554_2314</name>
</gene>
<accession>A0A1H5KK69</accession>
<dbReference type="STRING" id="648782.SAMN04488554_2314"/>